<evidence type="ECO:0000313" key="1">
    <source>
        <dbReference type="EMBL" id="GBP47314.1"/>
    </source>
</evidence>
<organism evidence="1 2">
    <name type="scientific">Eumeta variegata</name>
    <name type="common">Bagworm moth</name>
    <name type="synonym">Eumeta japonica</name>
    <dbReference type="NCBI Taxonomy" id="151549"/>
    <lineage>
        <taxon>Eukaryota</taxon>
        <taxon>Metazoa</taxon>
        <taxon>Ecdysozoa</taxon>
        <taxon>Arthropoda</taxon>
        <taxon>Hexapoda</taxon>
        <taxon>Insecta</taxon>
        <taxon>Pterygota</taxon>
        <taxon>Neoptera</taxon>
        <taxon>Endopterygota</taxon>
        <taxon>Lepidoptera</taxon>
        <taxon>Glossata</taxon>
        <taxon>Ditrysia</taxon>
        <taxon>Tineoidea</taxon>
        <taxon>Psychidae</taxon>
        <taxon>Oiketicinae</taxon>
        <taxon>Eumeta</taxon>
    </lineage>
</organism>
<keyword evidence="2" id="KW-1185">Reference proteome</keyword>
<name>A0A4C1WAZ8_EUMVA</name>
<dbReference type="AlphaFoldDB" id="A0A4C1WAZ8"/>
<proteinExistence type="predicted"/>
<gene>
    <name evidence="1" type="ORF">EVAR_38080_1</name>
</gene>
<sequence>MRDFFDIMFDVTLQSCSVIRRYSPAAYETLLTSNNTLLHFSMFLVLTPSPLSCTGLNEPRRSNIDRTILNTCLFIGLAPLNRFRAHHLYLSFAQVVHVAGLE</sequence>
<comment type="caution">
    <text evidence="1">The sequence shown here is derived from an EMBL/GenBank/DDBJ whole genome shotgun (WGS) entry which is preliminary data.</text>
</comment>
<dbReference type="EMBL" id="BGZK01000499">
    <property type="protein sequence ID" value="GBP47314.1"/>
    <property type="molecule type" value="Genomic_DNA"/>
</dbReference>
<reference evidence="1 2" key="1">
    <citation type="journal article" date="2019" name="Commun. Biol.">
        <title>The bagworm genome reveals a unique fibroin gene that provides high tensile strength.</title>
        <authorList>
            <person name="Kono N."/>
            <person name="Nakamura H."/>
            <person name="Ohtoshi R."/>
            <person name="Tomita M."/>
            <person name="Numata K."/>
            <person name="Arakawa K."/>
        </authorList>
    </citation>
    <scope>NUCLEOTIDE SEQUENCE [LARGE SCALE GENOMIC DNA]</scope>
</reference>
<protein>
    <submittedName>
        <fullName evidence="1">Uncharacterized protein</fullName>
    </submittedName>
</protein>
<evidence type="ECO:0000313" key="2">
    <source>
        <dbReference type="Proteomes" id="UP000299102"/>
    </source>
</evidence>
<dbReference type="Proteomes" id="UP000299102">
    <property type="component" value="Unassembled WGS sequence"/>
</dbReference>
<accession>A0A4C1WAZ8</accession>